<protein>
    <submittedName>
        <fullName evidence="2">Class I SAM-dependent methyltransferase</fullName>
    </submittedName>
</protein>
<feature type="domain" description="Methyltransferase type 11" evidence="1">
    <location>
        <begin position="38"/>
        <end position="133"/>
    </location>
</feature>
<dbReference type="InterPro" id="IPR052356">
    <property type="entry name" value="Thiol_S-MT"/>
</dbReference>
<evidence type="ECO:0000259" key="1">
    <source>
        <dbReference type="Pfam" id="PF08241"/>
    </source>
</evidence>
<dbReference type="EMBL" id="BAAAFZ010000017">
    <property type="protein sequence ID" value="GAA0579058.1"/>
    <property type="molecule type" value="Genomic_DNA"/>
</dbReference>
<keyword evidence="3" id="KW-1185">Reference proteome</keyword>
<keyword evidence="2" id="KW-0808">Transferase</keyword>
<accession>A0ABN1F149</accession>
<dbReference type="GO" id="GO:0008168">
    <property type="term" value="F:methyltransferase activity"/>
    <property type="evidence" value="ECO:0007669"/>
    <property type="project" value="UniProtKB-KW"/>
</dbReference>
<dbReference type="SUPFAM" id="SSF53335">
    <property type="entry name" value="S-adenosyl-L-methionine-dependent methyltransferases"/>
    <property type="match status" value="1"/>
</dbReference>
<proteinExistence type="predicted"/>
<dbReference type="GO" id="GO:0032259">
    <property type="term" value="P:methylation"/>
    <property type="evidence" value="ECO:0007669"/>
    <property type="project" value="UniProtKB-KW"/>
</dbReference>
<gene>
    <name evidence="2" type="ORF">GCM10009416_16910</name>
</gene>
<dbReference type="PANTHER" id="PTHR45036">
    <property type="entry name" value="METHYLTRANSFERASE LIKE 7B"/>
    <property type="match status" value="1"/>
</dbReference>
<reference evidence="2 3" key="1">
    <citation type="journal article" date="2019" name="Int. J. Syst. Evol. Microbiol.">
        <title>The Global Catalogue of Microorganisms (GCM) 10K type strain sequencing project: providing services to taxonomists for standard genome sequencing and annotation.</title>
        <authorList>
            <consortium name="The Broad Institute Genomics Platform"/>
            <consortium name="The Broad Institute Genome Sequencing Center for Infectious Disease"/>
            <person name="Wu L."/>
            <person name="Ma J."/>
        </authorList>
    </citation>
    <scope>NUCLEOTIDE SEQUENCE [LARGE SCALE GENOMIC DNA]</scope>
    <source>
        <strain evidence="2 3">JCM 9933</strain>
    </source>
</reference>
<dbReference type="CDD" id="cd02440">
    <property type="entry name" value="AdoMet_MTases"/>
    <property type="match status" value="1"/>
</dbReference>
<keyword evidence="2" id="KW-0489">Methyltransferase</keyword>
<organism evidence="2 3">
    <name type="scientific">Craurococcus roseus</name>
    <dbReference type="NCBI Taxonomy" id="77585"/>
    <lineage>
        <taxon>Bacteria</taxon>
        <taxon>Pseudomonadati</taxon>
        <taxon>Pseudomonadota</taxon>
        <taxon>Alphaproteobacteria</taxon>
        <taxon>Acetobacterales</taxon>
        <taxon>Acetobacteraceae</taxon>
        <taxon>Craurococcus</taxon>
    </lineage>
</organism>
<dbReference type="Gene3D" id="3.40.50.150">
    <property type="entry name" value="Vaccinia Virus protein VP39"/>
    <property type="match status" value="1"/>
</dbReference>
<dbReference type="InterPro" id="IPR013216">
    <property type="entry name" value="Methyltransf_11"/>
</dbReference>
<dbReference type="Pfam" id="PF08241">
    <property type="entry name" value="Methyltransf_11"/>
    <property type="match status" value="1"/>
</dbReference>
<comment type="caution">
    <text evidence="2">The sequence shown here is derived from an EMBL/GenBank/DDBJ whole genome shotgun (WGS) entry which is preliminary data.</text>
</comment>
<dbReference type="Proteomes" id="UP001501588">
    <property type="component" value="Unassembled WGS sequence"/>
</dbReference>
<evidence type="ECO:0000313" key="2">
    <source>
        <dbReference type="EMBL" id="GAA0579058.1"/>
    </source>
</evidence>
<sequence>MGFYEDKVLPRLIAWAMRTGELTRYRERLVPRAEGRVLEVGLGSGLNLPWYGRQAERVIGLEPSAELLRRAASLAARAACPVHLLRAAAEAIPLAAASIDTAVMTWTLCSLRDARAGLREVRRVLRPGGALVFVEHGLAPEPGVAAWQHRLDPLWWRVSCHLDNPVERLLAEAGFEFLELRSGYLGAGPKLATFMVEGVARPVP</sequence>
<dbReference type="PANTHER" id="PTHR45036:SF1">
    <property type="entry name" value="METHYLTRANSFERASE LIKE 7A"/>
    <property type="match status" value="1"/>
</dbReference>
<dbReference type="InterPro" id="IPR029063">
    <property type="entry name" value="SAM-dependent_MTases_sf"/>
</dbReference>
<name>A0ABN1F149_9PROT</name>
<evidence type="ECO:0000313" key="3">
    <source>
        <dbReference type="Proteomes" id="UP001501588"/>
    </source>
</evidence>